<dbReference type="EMBL" id="DS028135">
    <property type="protein sequence ID" value="EEY56864.1"/>
    <property type="molecule type" value="Genomic_DNA"/>
</dbReference>
<dbReference type="GeneID" id="9474089"/>
<dbReference type="InParanoid" id="D0NF75"/>
<keyword evidence="2" id="KW-1185">Reference proteome</keyword>
<accession>D0NF75</accession>
<dbReference type="HOGENOM" id="CLU_1664138_0_0_1"/>
<dbReference type="VEuPathDB" id="FungiDB:PITG_10391"/>
<gene>
    <name evidence="1" type="ORF">PITG_10391</name>
</gene>
<organism evidence="1 2">
    <name type="scientific">Phytophthora infestans (strain T30-4)</name>
    <name type="common">Potato late blight agent</name>
    <dbReference type="NCBI Taxonomy" id="403677"/>
    <lineage>
        <taxon>Eukaryota</taxon>
        <taxon>Sar</taxon>
        <taxon>Stramenopiles</taxon>
        <taxon>Oomycota</taxon>
        <taxon>Peronosporomycetes</taxon>
        <taxon>Peronosporales</taxon>
        <taxon>Peronosporaceae</taxon>
        <taxon>Phytophthora</taxon>
    </lineage>
</organism>
<dbReference type="Proteomes" id="UP000006643">
    <property type="component" value="Unassembled WGS sequence"/>
</dbReference>
<dbReference type="RefSeq" id="XP_002902192.1">
    <property type="nucleotide sequence ID" value="XM_002902146.1"/>
</dbReference>
<reference evidence="2" key="1">
    <citation type="journal article" date="2009" name="Nature">
        <title>Genome sequence and analysis of the Irish potato famine pathogen Phytophthora infestans.</title>
        <authorList>
            <consortium name="The Broad Institute Genome Sequencing Platform"/>
            <person name="Haas B.J."/>
            <person name="Kamoun S."/>
            <person name="Zody M.C."/>
            <person name="Jiang R.H."/>
            <person name="Handsaker R.E."/>
            <person name="Cano L.M."/>
            <person name="Grabherr M."/>
            <person name="Kodira C.D."/>
            <person name="Raffaele S."/>
            <person name="Torto-Alalibo T."/>
            <person name="Bozkurt T.O."/>
            <person name="Ah-Fong A.M."/>
            <person name="Alvarado L."/>
            <person name="Anderson V.L."/>
            <person name="Armstrong M.R."/>
            <person name="Avrova A."/>
            <person name="Baxter L."/>
            <person name="Beynon J."/>
            <person name="Boevink P.C."/>
            <person name="Bollmann S.R."/>
            <person name="Bos J.I."/>
            <person name="Bulone V."/>
            <person name="Cai G."/>
            <person name="Cakir C."/>
            <person name="Carrington J.C."/>
            <person name="Chawner M."/>
            <person name="Conti L."/>
            <person name="Costanzo S."/>
            <person name="Ewan R."/>
            <person name="Fahlgren N."/>
            <person name="Fischbach M.A."/>
            <person name="Fugelstad J."/>
            <person name="Gilroy E.M."/>
            <person name="Gnerre S."/>
            <person name="Green P.J."/>
            <person name="Grenville-Briggs L.J."/>
            <person name="Griffith J."/>
            <person name="Grunwald N.J."/>
            <person name="Horn K."/>
            <person name="Horner N.R."/>
            <person name="Hu C.H."/>
            <person name="Huitema E."/>
            <person name="Jeong D.H."/>
            <person name="Jones A.M."/>
            <person name="Jones J.D."/>
            <person name="Jones R.W."/>
            <person name="Karlsson E.K."/>
            <person name="Kunjeti S.G."/>
            <person name="Lamour K."/>
            <person name="Liu Z."/>
            <person name="Ma L."/>
            <person name="Maclean D."/>
            <person name="Chibucos M.C."/>
            <person name="McDonald H."/>
            <person name="McWalters J."/>
            <person name="Meijer H.J."/>
            <person name="Morgan W."/>
            <person name="Morris P.F."/>
            <person name="Munro C.A."/>
            <person name="O'Neill K."/>
            <person name="Ospina-Giraldo M."/>
            <person name="Pinzon A."/>
            <person name="Pritchard L."/>
            <person name="Ramsahoye B."/>
            <person name="Ren Q."/>
            <person name="Restrepo S."/>
            <person name="Roy S."/>
            <person name="Sadanandom A."/>
            <person name="Savidor A."/>
            <person name="Schornack S."/>
            <person name="Schwartz D.C."/>
            <person name="Schumann U.D."/>
            <person name="Schwessinger B."/>
            <person name="Seyer L."/>
            <person name="Sharpe T."/>
            <person name="Silvar C."/>
            <person name="Song J."/>
            <person name="Studholme D.J."/>
            <person name="Sykes S."/>
            <person name="Thines M."/>
            <person name="van de Vondervoort P.J."/>
            <person name="Phuntumart V."/>
            <person name="Wawra S."/>
            <person name="Weide R."/>
            <person name="Win J."/>
            <person name="Young C."/>
            <person name="Zhou S."/>
            <person name="Fry W."/>
            <person name="Meyers B.C."/>
            <person name="van West P."/>
            <person name="Ristaino J."/>
            <person name="Govers F."/>
            <person name="Birch P.R."/>
            <person name="Whisson S.C."/>
            <person name="Judelson H.S."/>
            <person name="Nusbaum C."/>
        </authorList>
    </citation>
    <scope>NUCLEOTIDE SEQUENCE [LARGE SCALE GENOMIC DNA]</scope>
    <source>
        <strain evidence="2">T30-4</strain>
    </source>
</reference>
<dbReference type="KEGG" id="pif:PITG_10391"/>
<protein>
    <submittedName>
        <fullName evidence="1">Uncharacterized protein</fullName>
    </submittedName>
</protein>
<evidence type="ECO:0000313" key="2">
    <source>
        <dbReference type="Proteomes" id="UP000006643"/>
    </source>
</evidence>
<dbReference type="AlphaFoldDB" id="D0NF75"/>
<sequence length="159" mass="17442">MASQNPSTFQYDVHTLDHDLTPTAATTYHRRESSPRLPSVPAPHFSTRALSGLMVHSGQVKMSPLYHTGTFQAQRVYVQIGQHSDESSGIRPRQIAALGAHAPSSKLQSSKDSLHLSRFGIGPLVQVPAMRGHHRRFIGSKCDSREKRDESSVLACATT</sequence>
<name>D0NF75_PHYIT</name>
<proteinExistence type="predicted"/>
<evidence type="ECO:0000313" key="1">
    <source>
        <dbReference type="EMBL" id="EEY56864.1"/>
    </source>
</evidence>